<dbReference type="Proteomes" id="UP000782554">
    <property type="component" value="Unassembled WGS sequence"/>
</dbReference>
<name>A0ABS7JV81_9SPHN</name>
<protein>
    <submittedName>
        <fullName evidence="2">DUF1294 domain-containing protein</fullName>
    </submittedName>
</protein>
<comment type="caution">
    <text evidence="2">The sequence shown here is derived from an EMBL/GenBank/DDBJ whole genome shotgun (WGS) entry which is preliminary data.</text>
</comment>
<feature type="transmembrane region" description="Helical" evidence="1">
    <location>
        <begin position="81"/>
        <end position="100"/>
    </location>
</feature>
<keyword evidence="1" id="KW-0472">Membrane</keyword>
<evidence type="ECO:0000256" key="1">
    <source>
        <dbReference type="SAM" id="Phobius"/>
    </source>
</evidence>
<feature type="transmembrane region" description="Helical" evidence="1">
    <location>
        <begin position="51"/>
        <end position="69"/>
    </location>
</feature>
<reference evidence="2 3" key="1">
    <citation type="submission" date="2021-08" db="EMBL/GenBank/DDBJ databases">
        <title>Comparative Genomics Analysis of the Genus Qipengyuania Reveals Extensive Genetic Diversity and Metabolic Versatility, Including the Description of Fifteen Novel Species.</title>
        <authorList>
            <person name="Liu Y."/>
        </authorList>
    </citation>
    <scope>NUCLEOTIDE SEQUENCE [LARGE SCALE GENOMIC DNA]</scope>
    <source>
        <strain evidence="2 3">YG27</strain>
    </source>
</reference>
<proteinExistence type="predicted"/>
<keyword evidence="1" id="KW-0812">Transmembrane</keyword>
<accession>A0ABS7JV81</accession>
<organism evidence="2 3">
    <name type="scientific">Qipengyuania mesophila</name>
    <dbReference type="NCBI Taxonomy" id="2867246"/>
    <lineage>
        <taxon>Bacteria</taxon>
        <taxon>Pseudomonadati</taxon>
        <taxon>Pseudomonadota</taxon>
        <taxon>Alphaproteobacteria</taxon>
        <taxon>Sphingomonadales</taxon>
        <taxon>Erythrobacteraceae</taxon>
        <taxon>Qipengyuania</taxon>
    </lineage>
</organism>
<feature type="transmembrane region" description="Helical" evidence="1">
    <location>
        <begin position="12"/>
        <end position="31"/>
    </location>
</feature>
<dbReference type="EMBL" id="JAIGNU010000001">
    <property type="protein sequence ID" value="MBX7501509.1"/>
    <property type="molecule type" value="Genomic_DNA"/>
</dbReference>
<dbReference type="InterPro" id="IPR010718">
    <property type="entry name" value="DUF1294"/>
</dbReference>
<evidence type="ECO:0000313" key="3">
    <source>
        <dbReference type="Proteomes" id="UP000782554"/>
    </source>
</evidence>
<gene>
    <name evidence="2" type="ORF">K3181_08645</name>
</gene>
<keyword evidence="3" id="KW-1185">Reference proteome</keyword>
<keyword evidence="1" id="KW-1133">Transmembrane helix</keyword>
<sequence>MQEVGALLPIPFAQLAAAWLVVINLLAFLAFGWDKARARSGGWRIREDTLTGFVVLGGLPGALAGRALFRHKTRKRSFSEKLWGAAITNIVLVAAGWYLLG</sequence>
<dbReference type="Pfam" id="PF06961">
    <property type="entry name" value="DUF1294"/>
    <property type="match status" value="1"/>
</dbReference>
<evidence type="ECO:0000313" key="2">
    <source>
        <dbReference type="EMBL" id="MBX7501509.1"/>
    </source>
</evidence>